<dbReference type="Proteomes" id="UP000032141">
    <property type="component" value="Chromosome C3"/>
</dbReference>
<evidence type="ECO:0000313" key="3">
    <source>
        <dbReference type="Proteomes" id="UP000032141"/>
    </source>
</evidence>
<accession>A0A0D3BFH8</accession>
<evidence type="ECO:0000313" key="2">
    <source>
        <dbReference type="EnsemblPlants" id="Bo3g104660.1"/>
    </source>
</evidence>
<reference evidence="2 3" key="1">
    <citation type="journal article" date="2014" name="Genome Biol.">
        <title>Transcriptome and methylome profiling reveals relics of genome dominance in the mesopolyploid Brassica oleracea.</title>
        <authorList>
            <person name="Parkin I.A."/>
            <person name="Koh C."/>
            <person name="Tang H."/>
            <person name="Robinson S.J."/>
            <person name="Kagale S."/>
            <person name="Clarke W.E."/>
            <person name="Town C.D."/>
            <person name="Nixon J."/>
            <person name="Krishnakumar V."/>
            <person name="Bidwell S.L."/>
            <person name="Denoeud F."/>
            <person name="Belcram H."/>
            <person name="Links M.G."/>
            <person name="Just J."/>
            <person name="Clarke C."/>
            <person name="Bender T."/>
            <person name="Huebert T."/>
            <person name="Mason A.S."/>
            <person name="Pires J.C."/>
            <person name="Barker G."/>
            <person name="Moore J."/>
            <person name="Walley P.G."/>
            <person name="Manoli S."/>
            <person name="Batley J."/>
            <person name="Edwards D."/>
            <person name="Nelson M.N."/>
            <person name="Wang X."/>
            <person name="Paterson A.H."/>
            <person name="King G."/>
            <person name="Bancroft I."/>
            <person name="Chalhoub B."/>
            <person name="Sharpe A.G."/>
        </authorList>
    </citation>
    <scope>NUCLEOTIDE SEQUENCE</scope>
    <source>
        <strain evidence="2 3">cv. TO1000</strain>
    </source>
</reference>
<reference evidence="2" key="2">
    <citation type="submission" date="2015-03" db="UniProtKB">
        <authorList>
            <consortium name="EnsemblPlants"/>
        </authorList>
    </citation>
    <scope>IDENTIFICATION</scope>
</reference>
<dbReference type="Gramene" id="Bo3g104660.1">
    <property type="protein sequence ID" value="Bo3g104660.1"/>
    <property type="gene ID" value="Bo3g104660"/>
</dbReference>
<dbReference type="GO" id="GO:0045048">
    <property type="term" value="P:protein insertion into ER membrane"/>
    <property type="evidence" value="ECO:0007669"/>
    <property type="project" value="InterPro"/>
</dbReference>
<dbReference type="eggNOG" id="KOG3024">
    <property type="taxonomic scope" value="Eukaryota"/>
</dbReference>
<dbReference type="AlphaFoldDB" id="A0A0D3BFH8"/>
<name>A0A0D3BFH8_BRAOL</name>
<dbReference type="InterPro" id="IPR007317">
    <property type="entry name" value="GET4"/>
</dbReference>
<dbReference type="InterPro" id="IPR011990">
    <property type="entry name" value="TPR-like_helical_dom_sf"/>
</dbReference>
<proteinExistence type="predicted"/>
<protein>
    <recommendedName>
        <fullName evidence="1">AB hydrolase-1 domain-containing protein</fullName>
    </recommendedName>
</protein>
<dbReference type="PANTHER" id="PTHR45763">
    <property type="entry name" value="HYDROLASE, ALPHA/BETA FOLD FAMILY PROTEIN, EXPRESSED-RELATED"/>
    <property type="match status" value="1"/>
</dbReference>
<dbReference type="InterPro" id="IPR000073">
    <property type="entry name" value="AB_hydrolase_1"/>
</dbReference>
<dbReference type="InterPro" id="IPR029058">
    <property type="entry name" value="AB_hydrolase_fold"/>
</dbReference>
<sequence>MSRERTRRELPPVQEHIDKLKKVVEEGNYYGALQMYKSISARYVTAQRFSEALDILFSGSCLELEHGLVNCGADLALLFVDTLVKSKSPCNDETLDRIRCMFKLFPRVPVPPHLVDVSDDEDVHNLQESLGDARSRVENLTSFLRAAIKWSAEFGGPSTGYPELHAMLADYLYTECPELDMVRISRHFVRAEDPEKFASTLINFMGRCYPGEDDLAIARAVLMYLSMGNMKDANLIMDEIKKQAEAKHPELSESDLIQFTSYLLETLQRDALPLFNMLRVRYKSCIDREPLLNELLDEIAQRFYGVQRKNPMEGMFGDIFKETGVVRLVLSVGVLACVYQSVQPPPPKMFTAVTSPRIKLRDGRHLAYKELGAPREETKFKMIYIHGFDSCMHDSFFFHNLSPALLEELKICIVSFDRPGYGESDPDPNRTPRSIAFDIEELADGLGLGPKFSVIGFSMGGQIIWSCLHYIPHRLGGAAMVAPVVNYWWRNLPAKLSKEALSLMLPRDQWMLRVAHYAPWLTSWWNTQRWFSIASYISCDPNILSFQDKEIFSRLGYNDLNQVSRTFSYSILKFTNIMKQVSLVYHEVAFCFWKAYARKQGEYESLHRDLMIGYGHWEFDPLDVQNPFMNSNGSVHLWHGDEDMFVAVSLQRFIISKLPWVRYHELTGSGHFFPSLMVDEIVKTLFVGED</sequence>
<dbReference type="FunFam" id="1.25.40.10:FF:000387">
    <property type="entry name" value="Golgi to ER traffic protein 4"/>
    <property type="match status" value="1"/>
</dbReference>
<feature type="domain" description="AB hydrolase-1" evidence="1">
    <location>
        <begin position="383"/>
        <end position="681"/>
    </location>
</feature>
<dbReference type="Gene3D" id="3.40.50.1820">
    <property type="entry name" value="alpha/beta hydrolase"/>
    <property type="match status" value="1"/>
</dbReference>
<dbReference type="SUPFAM" id="SSF53474">
    <property type="entry name" value="alpha/beta-Hydrolases"/>
    <property type="match status" value="1"/>
</dbReference>
<keyword evidence="3" id="KW-1185">Reference proteome</keyword>
<dbReference type="PANTHER" id="PTHR45763:SF40">
    <property type="entry name" value="AB HYDROLASE-1 DOMAIN-CONTAINING PROTEIN"/>
    <property type="match status" value="1"/>
</dbReference>
<dbReference type="HOGENOM" id="CLU_399218_0_0_1"/>
<dbReference type="Pfam" id="PF12697">
    <property type="entry name" value="Abhydrolase_6"/>
    <property type="match status" value="1"/>
</dbReference>
<dbReference type="STRING" id="109376.A0A0D3BFH8"/>
<evidence type="ECO:0000259" key="1">
    <source>
        <dbReference type="Pfam" id="PF12697"/>
    </source>
</evidence>
<organism evidence="2 3">
    <name type="scientific">Brassica oleracea var. oleracea</name>
    <dbReference type="NCBI Taxonomy" id="109376"/>
    <lineage>
        <taxon>Eukaryota</taxon>
        <taxon>Viridiplantae</taxon>
        <taxon>Streptophyta</taxon>
        <taxon>Embryophyta</taxon>
        <taxon>Tracheophyta</taxon>
        <taxon>Spermatophyta</taxon>
        <taxon>Magnoliopsida</taxon>
        <taxon>eudicotyledons</taxon>
        <taxon>Gunneridae</taxon>
        <taxon>Pentapetalae</taxon>
        <taxon>rosids</taxon>
        <taxon>malvids</taxon>
        <taxon>Brassicales</taxon>
        <taxon>Brassicaceae</taxon>
        <taxon>Brassiceae</taxon>
        <taxon>Brassica</taxon>
    </lineage>
</organism>
<dbReference type="Pfam" id="PF04190">
    <property type="entry name" value="GET4"/>
    <property type="match status" value="1"/>
</dbReference>
<dbReference type="EnsemblPlants" id="Bo3g104660.1">
    <property type="protein sequence ID" value="Bo3g104660.1"/>
    <property type="gene ID" value="Bo3g104660"/>
</dbReference>
<dbReference type="Gene3D" id="1.25.40.10">
    <property type="entry name" value="Tetratricopeptide repeat domain"/>
    <property type="match status" value="1"/>
</dbReference>